<proteinExistence type="inferred from homology"/>
<feature type="transmembrane region" description="Helical" evidence="7">
    <location>
        <begin position="62"/>
        <end position="83"/>
    </location>
</feature>
<evidence type="ECO:0000256" key="3">
    <source>
        <dbReference type="ARBA" id="ARBA00022692"/>
    </source>
</evidence>
<feature type="transmembrane region" description="Helical" evidence="7">
    <location>
        <begin position="6"/>
        <end position="25"/>
    </location>
</feature>
<dbReference type="GO" id="GO:0006882">
    <property type="term" value="P:intracellular zinc ion homeostasis"/>
    <property type="evidence" value="ECO:0007669"/>
    <property type="project" value="TreeGrafter"/>
</dbReference>
<keyword evidence="9" id="KW-1185">Reference proteome</keyword>
<dbReference type="Proteomes" id="UP001244011">
    <property type="component" value="Unassembled WGS sequence"/>
</dbReference>
<dbReference type="Pfam" id="PF03006">
    <property type="entry name" value="HlyIII"/>
    <property type="match status" value="1"/>
</dbReference>
<dbReference type="AlphaFoldDB" id="A0AAJ0BVW5"/>
<evidence type="ECO:0000256" key="1">
    <source>
        <dbReference type="ARBA" id="ARBA00004141"/>
    </source>
</evidence>
<name>A0AAJ0BVW5_9PEZI</name>
<organism evidence="8 9">
    <name type="scientific">Phialemonium atrogriseum</name>
    <dbReference type="NCBI Taxonomy" id="1093897"/>
    <lineage>
        <taxon>Eukaryota</taxon>
        <taxon>Fungi</taxon>
        <taxon>Dikarya</taxon>
        <taxon>Ascomycota</taxon>
        <taxon>Pezizomycotina</taxon>
        <taxon>Sordariomycetes</taxon>
        <taxon>Sordariomycetidae</taxon>
        <taxon>Cephalothecales</taxon>
        <taxon>Cephalothecaceae</taxon>
        <taxon>Phialemonium</taxon>
    </lineage>
</organism>
<evidence type="ECO:0000256" key="2">
    <source>
        <dbReference type="ARBA" id="ARBA00007018"/>
    </source>
</evidence>
<comment type="subcellular location">
    <subcellularLocation>
        <location evidence="1">Membrane</location>
        <topology evidence="1">Multi-pass membrane protein</topology>
    </subcellularLocation>
</comment>
<dbReference type="PANTHER" id="PTHR20855">
    <property type="entry name" value="ADIPOR/PROGESTIN RECEPTOR-RELATED"/>
    <property type="match status" value="1"/>
</dbReference>
<feature type="transmembrane region" description="Helical" evidence="7">
    <location>
        <begin position="32"/>
        <end position="50"/>
    </location>
</feature>
<dbReference type="RefSeq" id="XP_060281170.1">
    <property type="nucleotide sequence ID" value="XM_060428554.1"/>
</dbReference>
<keyword evidence="6" id="KW-0479">Metal-binding</keyword>
<evidence type="ECO:0000313" key="9">
    <source>
        <dbReference type="Proteomes" id="UP001244011"/>
    </source>
</evidence>
<feature type="binding site" evidence="6">
    <location>
        <position position="133"/>
    </location>
    <ligand>
        <name>Zn(2+)</name>
        <dbReference type="ChEBI" id="CHEBI:29105"/>
    </ligand>
</feature>
<feature type="binding site" evidence="6">
    <location>
        <position position="137"/>
    </location>
    <ligand>
        <name>Zn(2+)</name>
        <dbReference type="ChEBI" id="CHEBI:29105"/>
    </ligand>
</feature>
<dbReference type="GO" id="GO:0016020">
    <property type="term" value="C:membrane"/>
    <property type="evidence" value="ECO:0007669"/>
    <property type="project" value="UniProtKB-SubCell"/>
</dbReference>
<evidence type="ECO:0000256" key="6">
    <source>
        <dbReference type="PIRSR" id="PIRSR604254-1"/>
    </source>
</evidence>
<reference evidence="8" key="1">
    <citation type="submission" date="2023-06" db="EMBL/GenBank/DDBJ databases">
        <title>Genome-scale phylogeny and comparative genomics of the fungal order Sordariales.</title>
        <authorList>
            <consortium name="Lawrence Berkeley National Laboratory"/>
            <person name="Hensen N."/>
            <person name="Bonometti L."/>
            <person name="Westerberg I."/>
            <person name="Brannstrom I.O."/>
            <person name="Guillou S."/>
            <person name="Cros-Aarteil S."/>
            <person name="Calhoun S."/>
            <person name="Haridas S."/>
            <person name="Kuo A."/>
            <person name="Mondo S."/>
            <person name="Pangilinan J."/>
            <person name="Riley R."/>
            <person name="Labutti K."/>
            <person name="Andreopoulos B."/>
            <person name="Lipzen A."/>
            <person name="Chen C."/>
            <person name="Yanf M."/>
            <person name="Daum C."/>
            <person name="Ng V."/>
            <person name="Clum A."/>
            <person name="Steindorff A."/>
            <person name="Ohm R."/>
            <person name="Martin F."/>
            <person name="Silar P."/>
            <person name="Natvig D."/>
            <person name="Lalanne C."/>
            <person name="Gautier V."/>
            <person name="Ament-Velasquez S.L."/>
            <person name="Kruys A."/>
            <person name="Hutchinson M.I."/>
            <person name="Powell A.J."/>
            <person name="Barry K."/>
            <person name="Miller A.N."/>
            <person name="Grigoriev I.V."/>
            <person name="Debuchy R."/>
            <person name="Gladieux P."/>
            <person name="Thoren M.H."/>
            <person name="Johannesson H."/>
        </authorList>
    </citation>
    <scope>NUCLEOTIDE SEQUENCE</scope>
    <source>
        <strain evidence="8">8032-3</strain>
    </source>
</reference>
<evidence type="ECO:0000256" key="5">
    <source>
        <dbReference type="ARBA" id="ARBA00023136"/>
    </source>
</evidence>
<dbReference type="EMBL" id="MU839017">
    <property type="protein sequence ID" value="KAK1764957.1"/>
    <property type="molecule type" value="Genomic_DNA"/>
</dbReference>
<evidence type="ECO:0000313" key="8">
    <source>
        <dbReference type="EMBL" id="KAK1764957.1"/>
    </source>
</evidence>
<comment type="caution">
    <text evidence="8">The sequence shown here is derived from an EMBL/GenBank/DDBJ whole genome shotgun (WGS) entry which is preliminary data.</text>
</comment>
<comment type="similarity">
    <text evidence="2">Belongs to the ADIPOR family.</text>
</comment>
<keyword evidence="5 7" id="KW-0472">Membrane</keyword>
<gene>
    <name evidence="8" type="ORF">QBC33DRAFT_545339</name>
</gene>
<feature type="transmembrane region" description="Helical" evidence="7">
    <location>
        <begin position="95"/>
        <end position="115"/>
    </location>
</feature>
<dbReference type="GeneID" id="85311741"/>
<dbReference type="GO" id="GO:0046872">
    <property type="term" value="F:metal ion binding"/>
    <property type="evidence" value="ECO:0007669"/>
    <property type="project" value="UniProtKB-KW"/>
</dbReference>
<keyword evidence="4 7" id="KW-1133">Transmembrane helix</keyword>
<keyword evidence="3 7" id="KW-0812">Transmembrane</keyword>
<dbReference type="InterPro" id="IPR004254">
    <property type="entry name" value="AdipoR/HlyIII-related"/>
</dbReference>
<evidence type="ECO:0000256" key="4">
    <source>
        <dbReference type="ARBA" id="ARBA00022989"/>
    </source>
</evidence>
<sequence>MKLDFQGIILLMWGANIPLIYYGFICDAKLQIVYWALTSFLAVCCSIFTFQPRFSEPHLRPLRAATFGSLAMSTFIPVVHGIAAYGYRAQNRRMALQWVLCTLVFNSLGAAAYAFKFPEKWFPRRFDIFGASHQIMHIMVLVAGIAYTFAVLESFDFLHSHPDACQ</sequence>
<accession>A0AAJ0BVW5</accession>
<dbReference type="GO" id="GO:0038023">
    <property type="term" value="F:signaling receptor activity"/>
    <property type="evidence" value="ECO:0007669"/>
    <property type="project" value="TreeGrafter"/>
</dbReference>
<feature type="transmembrane region" description="Helical" evidence="7">
    <location>
        <begin position="135"/>
        <end position="152"/>
    </location>
</feature>
<dbReference type="PANTHER" id="PTHR20855:SF52">
    <property type="entry name" value="ADIPONECTIN RECEPTOR PROTEIN"/>
    <property type="match status" value="1"/>
</dbReference>
<keyword evidence="6" id="KW-0862">Zinc</keyword>
<evidence type="ECO:0000256" key="7">
    <source>
        <dbReference type="SAM" id="Phobius"/>
    </source>
</evidence>
<protein>
    <submittedName>
        <fullName evidence="8">Hemolysin-III related-domain-containing protein</fullName>
    </submittedName>
</protein>